<dbReference type="Proteomes" id="UP000092461">
    <property type="component" value="Unassembled WGS sequence"/>
</dbReference>
<reference evidence="9" key="1">
    <citation type="submission" date="2020-05" db="UniProtKB">
        <authorList>
            <consortium name="EnsemblMetazoa"/>
        </authorList>
    </citation>
    <scope>IDENTIFICATION</scope>
    <source>
        <strain evidence="9">Jacobina</strain>
    </source>
</reference>
<sequence>MELVRKKSINCNQGAIRAVRYNADGAYAMTCGSDKKIKLLNPLTETLLKTYGGHGDEVLDVVGSCDSSRILSGSMDKSLIYWDVSTGQVIRRLRHHAGAVNSVKLNEESTVAVSGSRDNTVMCWDMRVPKMEPVQVMNEAKDSVIEVIVANHRIIAASIDGSVRQYDIRAGEVITDSLDCAIVSIARTRDGQCLLLSCHDGIMRLMDNDSGDILANYRGHTMMNYKVECGIICSDSHVVSGSAEGVAVIWELVQGKEIRRIPIGNKVVHSIAVHPTGTDVIFACGPEIHVWGYPY</sequence>
<dbReference type="CDD" id="cd00200">
    <property type="entry name" value="WD40"/>
    <property type="match status" value="1"/>
</dbReference>
<evidence type="ECO:0000313" key="9">
    <source>
        <dbReference type="EnsemblMetazoa" id="LLOJ003143-PA"/>
    </source>
</evidence>
<dbReference type="Gene3D" id="2.130.10.10">
    <property type="entry name" value="YVTN repeat-like/Quinoprotein amine dehydrogenase"/>
    <property type="match status" value="1"/>
</dbReference>
<dbReference type="VEuPathDB" id="VectorBase:LLONM1_002191"/>
<dbReference type="Pfam" id="PF00400">
    <property type="entry name" value="WD40"/>
    <property type="match status" value="3"/>
</dbReference>
<accession>A0A1B0CFM2</accession>
<dbReference type="InterPro" id="IPR051980">
    <property type="entry name" value="WD_repeat_MORG1"/>
</dbReference>
<dbReference type="InterPro" id="IPR036322">
    <property type="entry name" value="WD40_repeat_dom_sf"/>
</dbReference>
<evidence type="ECO:0000256" key="7">
    <source>
        <dbReference type="ARBA" id="ARBA00042222"/>
    </source>
</evidence>
<dbReference type="PROSITE" id="PS50294">
    <property type="entry name" value="WD_REPEATS_REGION"/>
    <property type="match status" value="2"/>
</dbReference>
<dbReference type="GeneID" id="129790070"/>
<dbReference type="EMBL" id="AJWK01010181">
    <property type="status" value="NOT_ANNOTATED_CDS"/>
    <property type="molecule type" value="Genomic_DNA"/>
</dbReference>
<dbReference type="PANTHER" id="PTHR22842">
    <property type="entry name" value="WD40 REPEAT PROTEIN"/>
    <property type="match status" value="1"/>
</dbReference>
<proteinExistence type="inferred from homology"/>
<comment type="subcellular location">
    <subcellularLocation>
        <location evidence="1">Cytoplasm</location>
    </subcellularLocation>
</comment>
<dbReference type="OrthoDB" id="71437at2759"/>
<keyword evidence="3 8" id="KW-0853">WD repeat</keyword>
<evidence type="ECO:0000256" key="8">
    <source>
        <dbReference type="PROSITE-ProRule" id="PRU00221"/>
    </source>
</evidence>
<name>A0A1B0CFM2_LUTLO</name>
<evidence type="ECO:0000256" key="3">
    <source>
        <dbReference type="ARBA" id="ARBA00022574"/>
    </source>
</evidence>
<dbReference type="PRINTS" id="PR00320">
    <property type="entry name" value="GPROTEINBRPT"/>
</dbReference>
<organism evidence="9 10">
    <name type="scientific">Lutzomyia longipalpis</name>
    <name type="common">Sand fly</name>
    <dbReference type="NCBI Taxonomy" id="7200"/>
    <lineage>
        <taxon>Eukaryota</taxon>
        <taxon>Metazoa</taxon>
        <taxon>Ecdysozoa</taxon>
        <taxon>Arthropoda</taxon>
        <taxon>Hexapoda</taxon>
        <taxon>Insecta</taxon>
        <taxon>Pterygota</taxon>
        <taxon>Neoptera</taxon>
        <taxon>Endopterygota</taxon>
        <taxon>Diptera</taxon>
        <taxon>Nematocera</taxon>
        <taxon>Psychodoidea</taxon>
        <taxon>Psychodidae</taxon>
        <taxon>Lutzomyia</taxon>
        <taxon>Lutzomyia</taxon>
    </lineage>
</organism>
<dbReference type="EnsemblMetazoa" id="LLOJ003143-RA">
    <property type="protein sequence ID" value="LLOJ003143-PA"/>
    <property type="gene ID" value="LLOJ003143"/>
</dbReference>
<dbReference type="SMART" id="SM00320">
    <property type="entry name" value="WD40"/>
    <property type="match status" value="6"/>
</dbReference>
<keyword evidence="4" id="KW-0677">Repeat</keyword>
<dbReference type="SUPFAM" id="SSF50978">
    <property type="entry name" value="WD40 repeat-like"/>
    <property type="match status" value="1"/>
</dbReference>
<dbReference type="KEGG" id="lll:129790070"/>
<evidence type="ECO:0000256" key="1">
    <source>
        <dbReference type="ARBA" id="ARBA00004496"/>
    </source>
</evidence>
<dbReference type="PANTHER" id="PTHR22842:SF3">
    <property type="entry name" value="WD REPEAT DOMAIN-CONTAINING PROTEIN 83"/>
    <property type="match status" value="1"/>
</dbReference>
<feature type="repeat" description="WD" evidence="8">
    <location>
        <begin position="93"/>
        <end position="127"/>
    </location>
</feature>
<comment type="similarity">
    <text evidence="5">Belongs to the WD repeat MORG1 family.</text>
</comment>
<dbReference type="GO" id="GO:0000398">
    <property type="term" value="P:mRNA splicing, via spliceosome"/>
    <property type="evidence" value="ECO:0007669"/>
    <property type="project" value="TreeGrafter"/>
</dbReference>
<dbReference type="GO" id="GO:0071013">
    <property type="term" value="C:catalytic step 2 spliceosome"/>
    <property type="evidence" value="ECO:0007669"/>
    <property type="project" value="TreeGrafter"/>
</dbReference>
<dbReference type="VEuPathDB" id="VectorBase:LLOJ003143"/>
<evidence type="ECO:0000256" key="6">
    <source>
        <dbReference type="ARBA" id="ARBA00040453"/>
    </source>
</evidence>
<keyword evidence="2" id="KW-0963">Cytoplasm</keyword>
<keyword evidence="10" id="KW-1185">Reference proteome</keyword>
<dbReference type="RefSeq" id="XP_055683245.1">
    <property type="nucleotide sequence ID" value="XM_055827270.1"/>
</dbReference>
<evidence type="ECO:0000256" key="2">
    <source>
        <dbReference type="ARBA" id="ARBA00022490"/>
    </source>
</evidence>
<feature type="repeat" description="WD" evidence="8">
    <location>
        <begin position="51"/>
        <end position="92"/>
    </location>
</feature>
<evidence type="ECO:0000313" key="10">
    <source>
        <dbReference type="Proteomes" id="UP000092461"/>
    </source>
</evidence>
<dbReference type="InterPro" id="IPR015943">
    <property type="entry name" value="WD40/YVTN_repeat-like_dom_sf"/>
</dbReference>
<dbReference type="AlphaFoldDB" id="A0A1B0CFM2"/>
<dbReference type="InterPro" id="IPR001680">
    <property type="entry name" value="WD40_rpt"/>
</dbReference>
<dbReference type="PROSITE" id="PS50082">
    <property type="entry name" value="WD_REPEATS_2"/>
    <property type="match status" value="2"/>
</dbReference>
<dbReference type="InterPro" id="IPR020472">
    <property type="entry name" value="WD40_PAC1"/>
</dbReference>
<protein>
    <recommendedName>
        <fullName evidence="6">WD repeat domain-containing protein 83</fullName>
    </recommendedName>
    <alternativeName>
        <fullName evidence="7">Mitogen-activated protein kinase organizer 1</fullName>
    </alternativeName>
</protein>
<evidence type="ECO:0000256" key="4">
    <source>
        <dbReference type="ARBA" id="ARBA00022737"/>
    </source>
</evidence>
<evidence type="ECO:0000256" key="5">
    <source>
        <dbReference type="ARBA" id="ARBA00038145"/>
    </source>
</evidence>
<dbReference type="GO" id="GO:0005737">
    <property type="term" value="C:cytoplasm"/>
    <property type="evidence" value="ECO:0007669"/>
    <property type="project" value="UniProtKB-SubCell"/>
</dbReference>